<keyword evidence="1" id="KW-0378">Hydrolase</keyword>
<accession>A0ABS6F141</accession>
<comment type="caution">
    <text evidence="1">The sequence shown here is derived from an EMBL/GenBank/DDBJ whole genome shotgun (WGS) entry which is preliminary data.</text>
</comment>
<dbReference type="EMBL" id="JAHLQL010000003">
    <property type="protein sequence ID" value="MBU5592227.1"/>
    <property type="molecule type" value="Genomic_DNA"/>
</dbReference>
<dbReference type="PANTHER" id="PTHR10000:SF8">
    <property type="entry name" value="HAD SUPERFAMILY HYDROLASE-LIKE, TYPE 3"/>
    <property type="match status" value="1"/>
</dbReference>
<dbReference type="NCBIfam" id="TIGR00099">
    <property type="entry name" value="Cof-subfamily"/>
    <property type="match status" value="1"/>
</dbReference>
<dbReference type="InterPro" id="IPR000150">
    <property type="entry name" value="Cof"/>
</dbReference>
<keyword evidence="2" id="KW-1185">Reference proteome</keyword>
<dbReference type="GO" id="GO:0016787">
    <property type="term" value="F:hydrolase activity"/>
    <property type="evidence" value="ECO:0007669"/>
    <property type="project" value="UniProtKB-KW"/>
</dbReference>
<dbReference type="PANTHER" id="PTHR10000">
    <property type="entry name" value="PHOSPHOSERINE PHOSPHATASE"/>
    <property type="match status" value="1"/>
</dbReference>
<name>A0ABS6F141_9CLOT</name>
<gene>
    <name evidence="1" type="ORF">KQI89_10680</name>
</gene>
<organism evidence="1 2">
    <name type="scientific">Clostridium simiarum</name>
    <dbReference type="NCBI Taxonomy" id="2841506"/>
    <lineage>
        <taxon>Bacteria</taxon>
        <taxon>Bacillati</taxon>
        <taxon>Bacillota</taxon>
        <taxon>Clostridia</taxon>
        <taxon>Eubacteriales</taxon>
        <taxon>Clostridiaceae</taxon>
        <taxon>Clostridium</taxon>
    </lineage>
</organism>
<dbReference type="Proteomes" id="UP000736583">
    <property type="component" value="Unassembled WGS sequence"/>
</dbReference>
<evidence type="ECO:0000313" key="1">
    <source>
        <dbReference type="EMBL" id="MBU5592227.1"/>
    </source>
</evidence>
<dbReference type="NCBIfam" id="TIGR01484">
    <property type="entry name" value="HAD-SF-IIB"/>
    <property type="match status" value="1"/>
</dbReference>
<reference evidence="1 2" key="1">
    <citation type="submission" date="2021-06" db="EMBL/GenBank/DDBJ databases">
        <authorList>
            <person name="Sun Q."/>
            <person name="Li D."/>
        </authorList>
    </citation>
    <scope>NUCLEOTIDE SEQUENCE [LARGE SCALE GENOMIC DNA]</scope>
    <source>
        <strain evidence="1 2">MSJ-4</strain>
    </source>
</reference>
<sequence>MRKLFVTDLDGTLVHNNKMTEGNYNALKRLKDKKYFVTVATGRPYNGAVFLKKDYNIEIDYFVLLNGALIMDGEGNVIDHKTIPYEIIKQIVESFKKFPWEISIETGFDTFVVHGAGEILKSVQKVTEAHLEELKDKKLSLISIYGGDLDINDIEKACDDINKKYGKYVVAYRNTNFIDVVPVGCSKGEGVNHVKETLGVDKKEVYAIGDSWNDISMFKVAGKSFTFHNVEKNLKVHASYLVDSVEECVDKYIIKNKKCV</sequence>
<dbReference type="SFLD" id="SFLDS00003">
    <property type="entry name" value="Haloacid_Dehalogenase"/>
    <property type="match status" value="1"/>
</dbReference>
<dbReference type="SFLD" id="SFLDG01140">
    <property type="entry name" value="C2.B:_Phosphomannomutase_and_P"/>
    <property type="match status" value="1"/>
</dbReference>
<dbReference type="RefSeq" id="WP_216457061.1">
    <property type="nucleotide sequence ID" value="NZ_JAHLQL010000003.1"/>
</dbReference>
<proteinExistence type="predicted"/>
<dbReference type="InterPro" id="IPR006379">
    <property type="entry name" value="HAD-SF_hydro_IIB"/>
</dbReference>
<protein>
    <submittedName>
        <fullName evidence="1">HAD family hydrolase</fullName>
    </submittedName>
</protein>
<dbReference type="Pfam" id="PF08282">
    <property type="entry name" value="Hydrolase_3"/>
    <property type="match status" value="1"/>
</dbReference>
<evidence type="ECO:0000313" key="2">
    <source>
        <dbReference type="Proteomes" id="UP000736583"/>
    </source>
</evidence>